<accession>A0A2H5XFD4</accession>
<sequence>MNPKQLVKMVMQNWKDYKTFRRRRSLRLPDFDYSQPYRCYHVIIGTYKGKKLFKNPALNDTVITTLRTVAQRYGYGIIAFCLMPDHLHVLVQAKENCQSLERFIGALKSVTTRHYWRHGGQGKLWQRGFYEHIVRRDEDLATISDYIMTNPVRSGLVEELEEYPWLGQWDEPIV</sequence>
<organism evidence="2 3">
    <name type="scientific">Candidatus Fervidibacter japonicus</name>
    <dbReference type="NCBI Taxonomy" id="2035412"/>
    <lineage>
        <taxon>Bacteria</taxon>
        <taxon>Candidatus Fervidibacterota</taxon>
        <taxon>Candidatus Fervidibacter</taxon>
    </lineage>
</organism>
<name>A0A2H5XFD4_9BACT</name>
<evidence type="ECO:0000313" key="2">
    <source>
        <dbReference type="EMBL" id="GBC99894.1"/>
    </source>
</evidence>
<dbReference type="PANTHER" id="PTHR36966">
    <property type="entry name" value="REP-ASSOCIATED TYROSINE TRANSPOSASE"/>
    <property type="match status" value="1"/>
</dbReference>
<dbReference type="EMBL" id="BEHT01000041">
    <property type="protein sequence ID" value="GBC99894.1"/>
    <property type="molecule type" value="Genomic_DNA"/>
</dbReference>
<evidence type="ECO:0000259" key="1">
    <source>
        <dbReference type="SMART" id="SM01321"/>
    </source>
</evidence>
<dbReference type="AlphaFoldDB" id="A0A2H5XFD4"/>
<dbReference type="PANTHER" id="PTHR36966:SF1">
    <property type="entry name" value="REP-ASSOCIATED TYROSINE TRANSPOSASE"/>
    <property type="match status" value="1"/>
</dbReference>
<dbReference type="Pfam" id="PF01797">
    <property type="entry name" value="Y1_Tnp"/>
    <property type="match status" value="1"/>
</dbReference>
<protein>
    <submittedName>
        <fullName evidence="2">REP-associated tyrosine transposase</fullName>
    </submittedName>
</protein>
<gene>
    <name evidence="2" type="primary">rayT</name>
    <name evidence="2" type="ORF">HRbin17_02426</name>
</gene>
<feature type="domain" description="Transposase IS200-like" evidence="1">
    <location>
        <begin position="35"/>
        <end position="150"/>
    </location>
</feature>
<dbReference type="SUPFAM" id="SSF143422">
    <property type="entry name" value="Transposase IS200-like"/>
    <property type="match status" value="1"/>
</dbReference>
<dbReference type="Proteomes" id="UP000236173">
    <property type="component" value="Unassembled WGS sequence"/>
</dbReference>
<dbReference type="GO" id="GO:0004803">
    <property type="term" value="F:transposase activity"/>
    <property type="evidence" value="ECO:0007669"/>
    <property type="project" value="InterPro"/>
</dbReference>
<dbReference type="InterPro" id="IPR052715">
    <property type="entry name" value="RAYT_transposase"/>
</dbReference>
<comment type="caution">
    <text evidence="2">The sequence shown here is derived from an EMBL/GenBank/DDBJ whole genome shotgun (WGS) entry which is preliminary data.</text>
</comment>
<dbReference type="GO" id="GO:0043565">
    <property type="term" value="F:sequence-specific DNA binding"/>
    <property type="evidence" value="ECO:0007669"/>
    <property type="project" value="TreeGrafter"/>
</dbReference>
<proteinExistence type="predicted"/>
<dbReference type="NCBIfam" id="NF047646">
    <property type="entry name" value="REP_Tyr_transpos"/>
    <property type="match status" value="1"/>
</dbReference>
<reference evidence="3" key="1">
    <citation type="submission" date="2017-09" db="EMBL/GenBank/DDBJ databases">
        <title>Metaegenomics of thermophilic ammonia-oxidizing enrichment culture.</title>
        <authorList>
            <person name="Kato S."/>
            <person name="Suzuki K."/>
        </authorList>
    </citation>
    <scope>NUCLEOTIDE SEQUENCE [LARGE SCALE GENOMIC DNA]</scope>
</reference>
<dbReference type="InterPro" id="IPR036515">
    <property type="entry name" value="Transposase_17_sf"/>
</dbReference>
<dbReference type="GO" id="GO:0006313">
    <property type="term" value="P:DNA transposition"/>
    <property type="evidence" value="ECO:0007669"/>
    <property type="project" value="InterPro"/>
</dbReference>
<dbReference type="InterPro" id="IPR002686">
    <property type="entry name" value="Transposase_17"/>
</dbReference>
<dbReference type="Gene3D" id="3.30.70.1290">
    <property type="entry name" value="Transposase IS200-like"/>
    <property type="match status" value="1"/>
</dbReference>
<evidence type="ECO:0000313" key="3">
    <source>
        <dbReference type="Proteomes" id="UP000236173"/>
    </source>
</evidence>
<dbReference type="SMART" id="SM01321">
    <property type="entry name" value="Y1_Tnp"/>
    <property type="match status" value="1"/>
</dbReference>